<keyword evidence="2" id="KW-1185">Reference proteome</keyword>
<proteinExistence type="predicted"/>
<dbReference type="PANTHER" id="PTHR37950:SF1">
    <property type="entry name" value="4-HYDROXYPHENYLACETATE CATABOLISM PROTEIN"/>
    <property type="match status" value="1"/>
</dbReference>
<dbReference type="InterPro" id="IPR004220">
    <property type="entry name" value="5-COMe_2-OHmuconate_Isoase"/>
</dbReference>
<protein>
    <submittedName>
        <fullName evidence="1">5-carboxymethyl-2-hydroxymuconate Delta-isomerase</fullName>
    </submittedName>
</protein>
<evidence type="ECO:0000313" key="1">
    <source>
        <dbReference type="EMBL" id="QKV52091.1"/>
    </source>
</evidence>
<dbReference type="EMBL" id="CP054840">
    <property type="protein sequence ID" value="QKV52091.1"/>
    <property type="molecule type" value="Genomic_DNA"/>
</dbReference>
<evidence type="ECO:0000313" key="2">
    <source>
        <dbReference type="Proteomes" id="UP000509579"/>
    </source>
</evidence>
<dbReference type="InterPro" id="IPR014347">
    <property type="entry name" value="Tautomerase/MIF_sf"/>
</dbReference>
<dbReference type="Gene3D" id="3.30.429.10">
    <property type="entry name" value="Macrophage Migration Inhibitory Factor"/>
    <property type="match status" value="1"/>
</dbReference>
<dbReference type="GO" id="GO:0008704">
    <property type="term" value="F:5-carboxymethyl-2-hydroxymuconate delta-isomerase activity"/>
    <property type="evidence" value="ECO:0007669"/>
    <property type="project" value="InterPro"/>
</dbReference>
<dbReference type="PANTHER" id="PTHR37950">
    <property type="entry name" value="4-HYDROXYPHENYLACETATE CATABOLISM PROTEIN"/>
    <property type="match status" value="1"/>
</dbReference>
<dbReference type="AlphaFoldDB" id="A0A6N1WYE6"/>
<dbReference type="KEGG" id="aant:HUK68_03785"/>
<gene>
    <name evidence="1" type="ORF">HUK68_03785</name>
</gene>
<reference evidence="1 2" key="1">
    <citation type="submission" date="2020-06" db="EMBL/GenBank/DDBJ databases">
        <title>Acidovorax antarctica sp. nov., isolated from Corinth ice sheet soil, Antarctic Fields Peninsula.</title>
        <authorList>
            <person name="Xu Q."/>
            <person name="Peng F."/>
        </authorList>
    </citation>
    <scope>NUCLEOTIDE SEQUENCE [LARGE SCALE GENOMIC DNA]</scope>
    <source>
        <strain evidence="1 2">16-35-5</strain>
    </source>
</reference>
<sequence>MPHLYVEYSANLPGLPEQQMLTELVSAVCSHPSIVDEFDVKGRIAATQQYVIGTGAGPRGFIHADLRLLSGRTPEAKKELSDLIAEVLRRLTPHPMGMLVQVSVEITDMDRASYHKSKL</sequence>
<dbReference type="SUPFAM" id="SSF55331">
    <property type="entry name" value="Tautomerase/MIF"/>
    <property type="match status" value="1"/>
</dbReference>
<dbReference type="RefSeq" id="WP_175502992.1">
    <property type="nucleotide sequence ID" value="NZ_CP054840.1"/>
</dbReference>
<name>A0A6N1WYE6_9BURK</name>
<keyword evidence="1" id="KW-0413">Isomerase</keyword>
<dbReference type="Proteomes" id="UP000509579">
    <property type="component" value="Chromosome"/>
</dbReference>
<organism evidence="1 2">
    <name type="scientific">Comamonas antarctica</name>
    <dbReference type="NCBI Taxonomy" id="2743470"/>
    <lineage>
        <taxon>Bacteria</taxon>
        <taxon>Pseudomonadati</taxon>
        <taxon>Pseudomonadota</taxon>
        <taxon>Betaproteobacteria</taxon>
        <taxon>Burkholderiales</taxon>
        <taxon>Comamonadaceae</taxon>
        <taxon>Comamonas</taxon>
    </lineage>
</organism>
<dbReference type="CDD" id="cd00580">
    <property type="entry name" value="CHMI"/>
    <property type="match status" value="1"/>
</dbReference>
<dbReference type="Pfam" id="PF02962">
    <property type="entry name" value="CHMI"/>
    <property type="match status" value="1"/>
</dbReference>
<accession>A0A6N1WYE6</accession>